<dbReference type="Proteomes" id="UP000639772">
    <property type="component" value="Unassembled WGS sequence"/>
</dbReference>
<organism evidence="1 2">
    <name type="scientific">Vanilla planifolia</name>
    <name type="common">Vanilla</name>
    <dbReference type="NCBI Taxonomy" id="51239"/>
    <lineage>
        <taxon>Eukaryota</taxon>
        <taxon>Viridiplantae</taxon>
        <taxon>Streptophyta</taxon>
        <taxon>Embryophyta</taxon>
        <taxon>Tracheophyta</taxon>
        <taxon>Spermatophyta</taxon>
        <taxon>Magnoliopsida</taxon>
        <taxon>Liliopsida</taxon>
        <taxon>Asparagales</taxon>
        <taxon>Orchidaceae</taxon>
        <taxon>Vanilloideae</taxon>
        <taxon>Vanilleae</taxon>
        <taxon>Vanilla</taxon>
    </lineage>
</organism>
<evidence type="ECO:0000313" key="2">
    <source>
        <dbReference type="Proteomes" id="UP000639772"/>
    </source>
</evidence>
<reference evidence="1 2" key="1">
    <citation type="journal article" date="2020" name="Nat. Food">
        <title>A phased Vanilla planifolia genome enables genetic improvement of flavour and production.</title>
        <authorList>
            <person name="Hasing T."/>
            <person name="Tang H."/>
            <person name="Brym M."/>
            <person name="Khazi F."/>
            <person name="Huang T."/>
            <person name="Chambers A.H."/>
        </authorList>
    </citation>
    <scope>NUCLEOTIDE SEQUENCE [LARGE SCALE GENOMIC DNA]</scope>
    <source>
        <tissue evidence="1">Leaf</tissue>
    </source>
</reference>
<evidence type="ECO:0000313" key="1">
    <source>
        <dbReference type="EMBL" id="KAG0449275.1"/>
    </source>
</evidence>
<dbReference type="EMBL" id="JADCNM010000194">
    <property type="protein sequence ID" value="KAG0449275.1"/>
    <property type="molecule type" value="Genomic_DNA"/>
</dbReference>
<name>A0A835U640_VANPL</name>
<dbReference type="AlphaFoldDB" id="A0A835U640"/>
<accession>A0A835U640</accession>
<sequence>MQTDNHPDMLLEIEEQSMVLCETSTTVDPSKLEEQEQLVTPSEASSSLNDLAKLKLGRPQTSAIVVESTKEALADGLKVMSHENTVDKIHTSSQFDALLDEPPSPVEEEPCFLPELPVMTNGVTQGRLRKPGKHRRKGRQQSWPYGLALKNLYKPIFFKRAASRLRRPGKLIFGSDFFLVEITTLPFNQRLKLPIRVYLSPSTIDRISDLPRILQSRVGTFFDSGG</sequence>
<comment type="caution">
    <text evidence="1">The sequence shown here is derived from an EMBL/GenBank/DDBJ whole genome shotgun (WGS) entry which is preliminary data.</text>
</comment>
<gene>
    <name evidence="1" type="ORF">HPP92_027392</name>
</gene>
<protein>
    <submittedName>
        <fullName evidence="1">Uncharacterized protein</fullName>
    </submittedName>
</protein>
<proteinExistence type="predicted"/>